<accession>A0A395LIF1</accession>
<evidence type="ECO:0000313" key="7">
    <source>
        <dbReference type="EMBL" id="RDS76713.1"/>
    </source>
</evidence>
<comment type="caution">
    <text evidence="7">The sequence shown here is derived from an EMBL/GenBank/DDBJ whole genome shotgun (WGS) entry which is preliminary data.</text>
</comment>
<feature type="transmembrane region" description="Helical" evidence="6">
    <location>
        <begin position="35"/>
        <end position="53"/>
    </location>
</feature>
<feature type="transmembrane region" description="Helical" evidence="6">
    <location>
        <begin position="138"/>
        <end position="162"/>
    </location>
</feature>
<keyword evidence="8" id="KW-1185">Reference proteome</keyword>
<dbReference type="Proteomes" id="UP000254101">
    <property type="component" value="Unassembled WGS sequence"/>
</dbReference>
<protein>
    <submittedName>
        <fullName evidence="7">Flippase</fullName>
    </submittedName>
</protein>
<reference evidence="7 8" key="1">
    <citation type="submission" date="2018-07" db="EMBL/GenBank/DDBJ databases">
        <title>Erythrobacter nanhaiensis sp. nov., a novel member of the genus Erythrobacter isolated from the South China Sea.</title>
        <authorList>
            <person name="Chen X."/>
            <person name="Liu J."/>
        </authorList>
    </citation>
    <scope>NUCLEOTIDE SEQUENCE [LARGE SCALE GENOMIC DNA]</scope>
    <source>
        <strain evidence="7 8">S-5</strain>
    </source>
</reference>
<gene>
    <name evidence="7" type="ORF">DL238_03235</name>
</gene>
<dbReference type="PANTHER" id="PTHR30250">
    <property type="entry name" value="PST FAMILY PREDICTED COLANIC ACID TRANSPORTER"/>
    <property type="match status" value="1"/>
</dbReference>
<feature type="transmembrane region" description="Helical" evidence="6">
    <location>
        <begin position="104"/>
        <end position="126"/>
    </location>
</feature>
<dbReference type="GO" id="GO:0005886">
    <property type="term" value="C:plasma membrane"/>
    <property type="evidence" value="ECO:0007669"/>
    <property type="project" value="UniProtKB-SubCell"/>
</dbReference>
<keyword evidence="5 6" id="KW-0472">Membrane</keyword>
<evidence type="ECO:0000256" key="5">
    <source>
        <dbReference type="ARBA" id="ARBA00023136"/>
    </source>
</evidence>
<dbReference type="OrthoDB" id="5785171at2"/>
<evidence type="ECO:0000256" key="2">
    <source>
        <dbReference type="ARBA" id="ARBA00022475"/>
    </source>
</evidence>
<organism evidence="7 8">
    <name type="scientific">Alteriqipengyuania lutimaris</name>
    <dbReference type="NCBI Taxonomy" id="1538146"/>
    <lineage>
        <taxon>Bacteria</taxon>
        <taxon>Pseudomonadati</taxon>
        <taxon>Pseudomonadota</taxon>
        <taxon>Alphaproteobacteria</taxon>
        <taxon>Sphingomonadales</taxon>
        <taxon>Erythrobacteraceae</taxon>
        <taxon>Alteriqipengyuania</taxon>
    </lineage>
</organism>
<dbReference type="CDD" id="cd13128">
    <property type="entry name" value="MATE_Wzx_like"/>
    <property type="match status" value="1"/>
</dbReference>
<dbReference type="EMBL" id="QRBB01000001">
    <property type="protein sequence ID" value="RDS76713.1"/>
    <property type="molecule type" value="Genomic_DNA"/>
</dbReference>
<sequence length="459" mass="48274">MNLRTFRSTPAGIASGKGLKGQLVRAGAGGMGVRILSLFATLASSVVLARVLGDVDYGIYAFALSVTALLALPVQAGLPLLVIRETASADSARDGTAMRSIIGWALRINIIFALVVVLAVLAVTLVAGDGISTQDRLIFWLAALLILPVALCSTLGAILRGLRKVMSGLYPIEVVRPLLISLLVAAGVVLAAPNLDATAALALNLVATLAVLALLVVLVMRALPPESRRMSGMQFQTSSWLKALVPLALMSSLHLVNQNADMVMLGIFREPQEVGYYKVAVSGAGFVIFGLSAIQVVAMPYVSRFHVERDPVRMQRLAAACAGGSVLLAVPVFALYLAVGRPLIGLVYGASFEAAWEPLMLLSIAQIINGVFGIVWPLLVMTGNEKAGFRGMIVATAINVTLNAVLIPDMGAVGAAIATGISVIVWNVLFWISARRLIGIDASPLGLLRRARPPHKEAP</sequence>
<dbReference type="InterPro" id="IPR050833">
    <property type="entry name" value="Poly_Biosynth_Transport"/>
</dbReference>
<feature type="transmembrane region" description="Helical" evidence="6">
    <location>
        <begin position="174"/>
        <end position="193"/>
    </location>
</feature>
<dbReference type="PANTHER" id="PTHR30250:SF11">
    <property type="entry name" value="O-ANTIGEN TRANSPORTER-RELATED"/>
    <property type="match status" value="1"/>
</dbReference>
<comment type="subcellular location">
    <subcellularLocation>
        <location evidence="1">Cell membrane</location>
        <topology evidence="1">Multi-pass membrane protein</topology>
    </subcellularLocation>
</comment>
<name>A0A395LIF1_9SPHN</name>
<keyword evidence="4 6" id="KW-1133">Transmembrane helix</keyword>
<evidence type="ECO:0000256" key="4">
    <source>
        <dbReference type="ARBA" id="ARBA00022989"/>
    </source>
</evidence>
<evidence type="ECO:0000256" key="3">
    <source>
        <dbReference type="ARBA" id="ARBA00022692"/>
    </source>
</evidence>
<feature type="transmembrane region" description="Helical" evidence="6">
    <location>
        <begin position="59"/>
        <end position="83"/>
    </location>
</feature>
<proteinExistence type="predicted"/>
<feature type="transmembrane region" description="Helical" evidence="6">
    <location>
        <begin position="240"/>
        <end position="256"/>
    </location>
</feature>
<dbReference type="Pfam" id="PF13440">
    <property type="entry name" value="Polysacc_synt_3"/>
    <property type="match status" value="1"/>
</dbReference>
<evidence type="ECO:0000313" key="8">
    <source>
        <dbReference type="Proteomes" id="UP000254101"/>
    </source>
</evidence>
<keyword evidence="2" id="KW-1003">Cell membrane</keyword>
<dbReference type="AlphaFoldDB" id="A0A395LIF1"/>
<feature type="transmembrane region" description="Helical" evidence="6">
    <location>
        <begin position="317"/>
        <end position="339"/>
    </location>
</feature>
<feature type="transmembrane region" description="Helical" evidence="6">
    <location>
        <begin position="276"/>
        <end position="297"/>
    </location>
</feature>
<evidence type="ECO:0000256" key="6">
    <source>
        <dbReference type="SAM" id="Phobius"/>
    </source>
</evidence>
<evidence type="ECO:0000256" key="1">
    <source>
        <dbReference type="ARBA" id="ARBA00004651"/>
    </source>
</evidence>
<feature type="transmembrane region" description="Helical" evidence="6">
    <location>
        <begin position="199"/>
        <end position="219"/>
    </location>
</feature>
<feature type="transmembrane region" description="Helical" evidence="6">
    <location>
        <begin position="359"/>
        <end position="380"/>
    </location>
</feature>
<feature type="transmembrane region" description="Helical" evidence="6">
    <location>
        <begin position="413"/>
        <end position="432"/>
    </location>
</feature>
<feature type="transmembrane region" description="Helical" evidence="6">
    <location>
        <begin position="387"/>
        <end position="407"/>
    </location>
</feature>
<keyword evidence="3 6" id="KW-0812">Transmembrane</keyword>